<keyword evidence="7" id="KW-0539">Nucleus</keyword>
<dbReference type="Pfam" id="PF13359">
    <property type="entry name" value="DDE_Tnp_4"/>
    <property type="match status" value="1"/>
</dbReference>
<evidence type="ECO:0000256" key="7">
    <source>
        <dbReference type="ARBA" id="ARBA00023242"/>
    </source>
</evidence>
<reference evidence="9 10" key="1">
    <citation type="journal article" date="2023" name="Insect Mol. Biol.">
        <title>Genome sequencing provides insights into the evolution of gene families encoding plant cell wall-degrading enzymes in longhorned beetles.</title>
        <authorList>
            <person name="Shin N.R."/>
            <person name="Okamura Y."/>
            <person name="Kirsch R."/>
            <person name="Pauchet Y."/>
        </authorList>
    </citation>
    <scope>NUCLEOTIDE SEQUENCE [LARGE SCALE GENOMIC DNA]</scope>
    <source>
        <strain evidence="9">EAD_L_NR</strain>
    </source>
</reference>
<name>A0AAV8VC91_9CUCU</name>
<dbReference type="Proteomes" id="UP001159042">
    <property type="component" value="Unassembled WGS sequence"/>
</dbReference>
<dbReference type="GO" id="GO:0005634">
    <property type="term" value="C:nucleus"/>
    <property type="evidence" value="ECO:0007669"/>
    <property type="project" value="UniProtKB-SubCell"/>
</dbReference>
<evidence type="ECO:0000256" key="2">
    <source>
        <dbReference type="ARBA" id="ARBA00004123"/>
    </source>
</evidence>
<dbReference type="InterPro" id="IPR045249">
    <property type="entry name" value="HARBI1-like"/>
</dbReference>
<evidence type="ECO:0000256" key="4">
    <source>
        <dbReference type="ARBA" id="ARBA00022722"/>
    </source>
</evidence>
<keyword evidence="5" id="KW-0479">Metal-binding</keyword>
<dbReference type="PANTHER" id="PTHR22930:SF269">
    <property type="entry name" value="NUCLEASE HARBI1-LIKE PROTEIN"/>
    <property type="match status" value="1"/>
</dbReference>
<sequence>MVDADYRFIYVDVGCNGRSNDSTIFRNSSLNIALENNSLAFPDNGVLVGDDAFPLKTNLLKPYSRNNMTLKEKLFNYKLSSARRIVENAFGILVSRFRVFEKPIALLPQTVDLVILASCALHNWLTSTSSIQYLPPGSTDMEDITTCQVLPGSWHIISACTTFLAFQDFVNFLTIQGAQDKNAQHGDLENVDTEKLRVHIDQVPFKYLTSSDLKSSNLTNENGA</sequence>
<comment type="caution">
    <text evidence="9">The sequence shown here is derived from an EMBL/GenBank/DDBJ whole genome shotgun (WGS) entry which is preliminary data.</text>
</comment>
<evidence type="ECO:0000256" key="3">
    <source>
        <dbReference type="ARBA" id="ARBA00006958"/>
    </source>
</evidence>
<keyword evidence="10" id="KW-1185">Reference proteome</keyword>
<dbReference type="GO" id="GO:0004518">
    <property type="term" value="F:nuclease activity"/>
    <property type="evidence" value="ECO:0007669"/>
    <property type="project" value="UniProtKB-KW"/>
</dbReference>
<dbReference type="EMBL" id="JANEYG010000163">
    <property type="protein sequence ID" value="KAJ8911775.1"/>
    <property type="molecule type" value="Genomic_DNA"/>
</dbReference>
<evidence type="ECO:0000256" key="1">
    <source>
        <dbReference type="ARBA" id="ARBA00001968"/>
    </source>
</evidence>
<keyword evidence="6" id="KW-0378">Hydrolase</keyword>
<comment type="similarity">
    <text evidence="3">Belongs to the HARBI1 family.</text>
</comment>
<evidence type="ECO:0000256" key="5">
    <source>
        <dbReference type="ARBA" id="ARBA00022723"/>
    </source>
</evidence>
<evidence type="ECO:0000256" key="6">
    <source>
        <dbReference type="ARBA" id="ARBA00022801"/>
    </source>
</evidence>
<dbReference type="GO" id="GO:0046872">
    <property type="term" value="F:metal ion binding"/>
    <property type="evidence" value="ECO:0007669"/>
    <property type="project" value="UniProtKB-KW"/>
</dbReference>
<comment type="cofactor">
    <cofactor evidence="1">
        <name>a divalent metal cation</name>
        <dbReference type="ChEBI" id="CHEBI:60240"/>
    </cofactor>
</comment>
<evidence type="ECO:0000259" key="8">
    <source>
        <dbReference type="Pfam" id="PF13359"/>
    </source>
</evidence>
<evidence type="ECO:0000313" key="10">
    <source>
        <dbReference type="Proteomes" id="UP001159042"/>
    </source>
</evidence>
<dbReference type="GO" id="GO:0016787">
    <property type="term" value="F:hydrolase activity"/>
    <property type="evidence" value="ECO:0007669"/>
    <property type="project" value="UniProtKB-KW"/>
</dbReference>
<gene>
    <name evidence="9" type="ORF">NQ315_008828</name>
</gene>
<organism evidence="9 10">
    <name type="scientific">Exocentrus adspersus</name>
    <dbReference type="NCBI Taxonomy" id="1586481"/>
    <lineage>
        <taxon>Eukaryota</taxon>
        <taxon>Metazoa</taxon>
        <taxon>Ecdysozoa</taxon>
        <taxon>Arthropoda</taxon>
        <taxon>Hexapoda</taxon>
        <taxon>Insecta</taxon>
        <taxon>Pterygota</taxon>
        <taxon>Neoptera</taxon>
        <taxon>Endopterygota</taxon>
        <taxon>Coleoptera</taxon>
        <taxon>Polyphaga</taxon>
        <taxon>Cucujiformia</taxon>
        <taxon>Chrysomeloidea</taxon>
        <taxon>Cerambycidae</taxon>
        <taxon>Lamiinae</taxon>
        <taxon>Acanthocinini</taxon>
        <taxon>Exocentrus</taxon>
    </lineage>
</organism>
<accession>A0AAV8VC91</accession>
<protein>
    <recommendedName>
        <fullName evidence="8">DDE Tnp4 domain-containing protein</fullName>
    </recommendedName>
</protein>
<dbReference type="PANTHER" id="PTHR22930">
    <property type="match status" value="1"/>
</dbReference>
<keyword evidence="4" id="KW-0540">Nuclease</keyword>
<feature type="domain" description="DDE Tnp4" evidence="8">
    <location>
        <begin position="2"/>
        <end position="123"/>
    </location>
</feature>
<dbReference type="InterPro" id="IPR027806">
    <property type="entry name" value="HARBI1_dom"/>
</dbReference>
<proteinExistence type="inferred from homology"/>
<evidence type="ECO:0000313" key="9">
    <source>
        <dbReference type="EMBL" id="KAJ8911775.1"/>
    </source>
</evidence>
<comment type="subcellular location">
    <subcellularLocation>
        <location evidence="2">Nucleus</location>
    </subcellularLocation>
</comment>
<dbReference type="AlphaFoldDB" id="A0AAV8VC91"/>